<keyword evidence="1" id="KW-0472">Membrane</keyword>
<protein>
    <submittedName>
        <fullName evidence="2">Uncharacterized protein</fullName>
    </submittedName>
</protein>
<evidence type="ECO:0000313" key="2">
    <source>
        <dbReference type="EMBL" id="AEA44829.1"/>
    </source>
</evidence>
<proteinExistence type="predicted"/>
<dbReference type="HOGENOM" id="CLU_1872390_0_0_10"/>
<evidence type="ECO:0000256" key="1">
    <source>
        <dbReference type="SAM" id="Phobius"/>
    </source>
</evidence>
<sequence precursor="true">MNKKQLSVITLALLWVILAFTNTNLFNELNYLLKLLPQIELWSFARNFICIPVYVLLLATLIYLFQLIKSRSFHFNQFKPIVKHQKRKKSYYFQTLTLLIIVMILTRSTTVFLHSLSIPAIQLSDKSFFQIFFLGF</sequence>
<dbReference type="KEGG" id="fte:Fluta_2850"/>
<dbReference type="AlphaFoldDB" id="F2IHQ1"/>
<dbReference type="Proteomes" id="UP000007463">
    <property type="component" value="Chromosome"/>
</dbReference>
<reference evidence="3" key="2">
    <citation type="submission" date="2011-02" db="EMBL/GenBank/DDBJ databases">
        <title>The complete genome of Fluviicola taffensis DSM 16823.</title>
        <authorList>
            <consortium name="US DOE Joint Genome Institute (JGI-PGF)"/>
            <person name="Lucas S."/>
            <person name="Copeland A."/>
            <person name="Lapidus A."/>
            <person name="Bruce D."/>
            <person name="Goodwin L."/>
            <person name="Pitluck S."/>
            <person name="Kyrpides N."/>
            <person name="Mavromatis K."/>
            <person name="Ivanova N."/>
            <person name="Mikhailova N."/>
            <person name="Pagani I."/>
            <person name="Chertkov O."/>
            <person name="Detter J.C."/>
            <person name="Han C."/>
            <person name="Tapia R."/>
            <person name="Land M."/>
            <person name="Hauser L."/>
            <person name="Markowitz V."/>
            <person name="Cheng J.-F."/>
            <person name="Hugenholtz P."/>
            <person name="Woyke T."/>
            <person name="Wu D."/>
            <person name="Tindall B."/>
            <person name="Pomrenke H.G."/>
            <person name="Brambilla E."/>
            <person name="Klenk H.-P."/>
            <person name="Eisen J.A."/>
        </authorList>
    </citation>
    <scope>NUCLEOTIDE SEQUENCE [LARGE SCALE GENOMIC DNA]</scope>
    <source>
        <strain evidence="3">DSM 16823 / RW262 / RW262</strain>
    </source>
</reference>
<keyword evidence="1" id="KW-0812">Transmembrane</keyword>
<organism evidence="2 3">
    <name type="scientific">Fluviicola taffensis (strain DSM 16823 / NCIMB 13979 / RW262)</name>
    <dbReference type="NCBI Taxonomy" id="755732"/>
    <lineage>
        <taxon>Bacteria</taxon>
        <taxon>Pseudomonadati</taxon>
        <taxon>Bacteroidota</taxon>
        <taxon>Flavobacteriia</taxon>
        <taxon>Flavobacteriales</taxon>
        <taxon>Crocinitomicaceae</taxon>
        <taxon>Fluviicola</taxon>
    </lineage>
</organism>
<dbReference type="EMBL" id="CP002542">
    <property type="protein sequence ID" value="AEA44829.1"/>
    <property type="molecule type" value="Genomic_DNA"/>
</dbReference>
<keyword evidence="1" id="KW-1133">Transmembrane helix</keyword>
<dbReference type="STRING" id="755732.Fluta_2850"/>
<name>F2IHQ1_FLUTR</name>
<feature type="transmembrane region" description="Helical" evidence="1">
    <location>
        <begin position="45"/>
        <end position="68"/>
    </location>
</feature>
<evidence type="ECO:0000313" key="3">
    <source>
        <dbReference type="Proteomes" id="UP000007463"/>
    </source>
</evidence>
<accession>F2IHQ1</accession>
<keyword evidence="3" id="KW-1185">Reference proteome</keyword>
<reference evidence="2 3" key="1">
    <citation type="journal article" date="2011" name="Stand. Genomic Sci.">
        <title>Complete genome sequence of the gliding freshwater bacterium Fluviicola taffensis type strain (RW262).</title>
        <authorList>
            <person name="Woyke T."/>
            <person name="Chertkov O."/>
            <person name="Lapidus A."/>
            <person name="Nolan M."/>
            <person name="Lucas S."/>
            <person name="Del Rio T.G."/>
            <person name="Tice H."/>
            <person name="Cheng J.F."/>
            <person name="Tapia R."/>
            <person name="Han C."/>
            <person name="Goodwin L."/>
            <person name="Pitluck S."/>
            <person name="Liolios K."/>
            <person name="Pagani I."/>
            <person name="Ivanova N."/>
            <person name="Huntemann M."/>
            <person name="Mavromatis K."/>
            <person name="Mikhailova N."/>
            <person name="Pati A."/>
            <person name="Chen A."/>
            <person name="Palaniappan K."/>
            <person name="Land M."/>
            <person name="Hauser L."/>
            <person name="Brambilla E.M."/>
            <person name="Rohde M."/>
            <person name="Mwirichia R."/>
            <person name="Sikorski J."/>
            <person name="Tindall B.J."/>
            <person name="Goker M."/>
            <person name="Bristow J."/>
            <person name="Eisen J.A."/>
            <person name="Markowitz V."/>
            <person name="Hugenholtz P."/>
            <person name="Klenk H.P."/>
            <person name="Kyrpides N.C."/>
        </authorList>
    </citation>
    <scope>NUCLEOTIDE SEQUENCE [LARGE SCALE GENOMIC DNA]</scope>
    <source>
        <strain evidence="3">DSM 16823 / RW262 / RW262</strain>
    </source>
</reference>
<gene>
    <name evidence="2" type="ordered locus">Fluta_2850</name>
</gene>